<accession>A0ABS2R4L8</accession>
<sequence>MKVQQKTLIANKKEIPYTHIENGNEIVCFMFSGLSYTYDQPLFYYSTMTMLQNEYDVVHVHYSYGQDIFKLPLAEITNMISHDVKPIIDDVLKSNQYQETMFLGKSLGTIPLINDLMKNNRYVHSKMVLLTPLLRFDSIFETLLMCKHSTLIVIGEKDDHYIPSKIESIQHQTNMEIKIIPNANHSLEMEPFHTAMSISALDQVMKSVDDFIRL</sequence>
<reference evidence="1 2" key="1">
    <citation type="submission" date="2021-01" db="EMBL/GenBank/DDBJ databases">
        <title>Genomic Encyclopedia of Type Strains, Phase IV (KMG-IV): sequencing the most valuable type-strain genomes for metagenomic binning, comparative biology and taxonomic classification.</title>
        <authorList>
            <person name="Goeker M."/>
        </authorList>
    </citation>
    <scope>NUCLEOTIDE SEQUENCE [LARGE SCALE GENOMIC DNA]</scope>
    <source>
        <strain evidence="1 2">DSM 105453</strain>
    </source>
</reference>
<comment type="caution">
    <text evidence="1">The sequence shown here is derived from an EMBL/GenBank/DDBJ whole genome shotgun (WGS) entry which is preliminary data.</text>
</comment>
<keyword evidence="2" id="KW-1185">Reference proteome</keyword>
<dbReference type="RefSeq" id="WP_077112475.1">
    <property type="nucleotide sequence ID" value="NZ_JAFBFH010000008.1"/>
</dbReference>
<evidence type="ECO:0000313" key="1">
    <source>
        <dbReference type="EMBL" id="MBM7714557.1"/>
    </source>
</evidence>
<dbReference type="Proteomes" id="UP000823485">
    <property type="component" value="Unassembled WGS sequence"/>
</dbReference>
<dbReference type="InterPro" id="IPR029058">
    <property type="entry name" value="AB_hydrolase_fold"/>
</dbReference>
<gene>
    <name evidence="1" type="ORF">JOC94_001529</name>
</gene>
<evidence type="ECO:0008006" key="3">
    <source>
        <dbReference type="Google" id="ProtNLM"/>
    </source>
</evidence>
<dbReference type="Gene3D" id="3.40.50.1820">
    <property type="entry name" value="alpha/beta hydrolase"/>
    <property type="match status" value="1"/>
</dbReference>
<proteinExistence type="predicted"/>
<protein>
    <recommendedName>
        <fullName evidence="3">Alpha/beta hydrolase</fullName>
    </recommendedName>
</protein>
<dbReference type="PIRSF" id="PIRSF033634">
    <property type="entry name" value="UCP033634"/>
    <property type="match status" value="1"/>
</dbReference>
<evidence type="ECO:0000313" key="2">
    <source>
        <dbReference type="Proteomes" id="UP000823485"/>
    </source>
</evidence>
<organism evidence="1 2">
    <name type="scientific">Siminovitchia thermophila</name>
    <dbReference type="NCBI Taxonomy" id="1245522"/>
    <lineage>
        <taxon>Bacteria</taxon>
        <taxon>Bacillati</taxon>
        <taxon>Bacillota</taxon>
        <taxon>Bacilli</taxon>
        <taxon>Bacillales</taxon>
        <taxon>Bacillaceae</taxon>
        <taxon>Siminovitchia</taxon>
    </lineage>
</organism>
<name>A0ABS2R4L8_9BACI</name>
<dbReference type="InterPro" id="IPR017018">
    <property type="entry name" value="UCP033634"/>
</dbReference>
<dbReference type="EMBL" id="JAFBFH010000008">
    <property type="protein sequence ID" value="MBM7714557.1"/>
    <property type="molecule type" value="Genomic_DNA"/>
</dbReference>
<dbReference type="SUPFAM" id="SSF53474">
    <property type="entry name" value="alpha/beta-Hydrolases"/>
    <property type="match status" value="1"/>
</dbReference>